<dbReference type="GO" id="GO:0048268">
    <property type="term" value="P:clathrin coat assembly"/>
    <property type="evidence" value="ECO:0007669"/>
    <property type="project" value="TreeGrafter"/>
</dbReference>
<dbReference type="GO" id="GO:0072583">
    <property type="term" value="P:clathrin-dependent endocytosis"/>
    <property type="evidence" value="ECO:0007669"/>
    <property type="project" value="TreeGrafter"/>
</dbReference>
<comment type="subcellular location">
    <subcellularLocation>
        <location evidence="1">Membrane</location>
        <location evidence="1">Clathrin-coated pit</location>
        <topology evidence="1">Peripheral membrane protein</topology>
        <orientation evidence="1">Cytoplasmic side</orientation>
    </subcellularLocation>
</comment>
<evidence type="ECO:0000256" key="3">
    <source>
        <dbReference type="ARBA" id="ARBA00023054"/>
    </source>
</evidence>
<gene>
    <name evidence="7" type="ORF">QR98_0012120</name>
</gene>
<evidence type="ECO:0000256" key="2">
    <source>
        <dbReference type="ARBA" id="ARBA00022583"/>
    </source>
</evidence>
<dbReference type="InterPro" id="IPR028565">
    <property type="entry name" value="MHD"/>
</dbReference>
<dbReference type="Gene3D" id="1.20.1270.60">
    <property type="entry name" value="Arfaptin homology (AH) domain/BAR domain"/>
    <property type="match status" value="2"/>
</dbReference>
<accession>A0A131ZVD8</accession>
<dbReference type="AlphaFoldDB" id="A0A131ZVD8"/>
<evidence type="ECO:0000313" key="8">
    <source>
        <dbReference type="Proteomes" id="UP000616769"/>
    </source>
</evidence>
<dbReference type="GO" id="GO:0030136">
    <property type="term" value="C:clathrin-coated vesicle"/>
    <property type="evidence" value="ECO:0007669"/>
    <property type="project" value="TreeGrafter"/>
</dbReference>
<sequence length="957" mass="108075">MTVDFQDHFWGEKQNGFDILYQNLKYGSTSVKELGEFLKSRSFLEEYNVNFLAKLSKKVNNNPQLGYFPHHKAKEFYHSKTVEVERFRRDNSSQKDIEKAEARLNKACSEYKNLIEKYRKVKEEFETKFCISCQNFQKIEEDHINQMKSYLTNYSDILESGQALMGQVHQEFRNNCDEMSTDKLLLNFVNSKGTGSNRPAIIEFEEANPNTINLNQTNASTTLIHDSLMKNSTNSYSSSLDMLNLDLSSGSSPSTTINSNNPLNSVMISNNSSINVNQTMPNSIINMEGENVNDFSANFQRKKDGFLRSRKDKYKDRKNSKKRQDSDEEETNNRSISAFKTESNEMAKSDSKDYMIDDEGYTIRPDTTKIKSDRYKDDNFYSSSDSDDSEEEKEKKIFVKINPLNTKNTQNSSSIDQLIASATSLTLVPHIQQHRRNHLGSISSTALNSTHYSDPLRSISTSTMLKLANESKENDLLALLGSNPKQSLNSSDNHADFKETNLFADEVARDSLPKPKAFSLAKIDDRVVTTSSNLTTNSNLSDNRPTIDRYAAFNEIASQQSTPFSSFNQSNELDHKLNQPLNVLPLPPKSSESILQSYNNNNVAWPLTKSVSNASFKTTPTNAFNVYKPQLCKSPITSSASSSKGLMSRAESVISLSSDFNMTPISFSSSRDSSPLTIGMSDTIPLALAFQESIGSCFKGTDEMSSKVHIIGCIKIAFSAGIIQLLTMNPYLPQLSFKLKNTDRLDKIILSKDLIEQIKSEEEFQVYEMNMNLLQASLKRLHEQSPNARYYNLDIIKYQVQSTPGAVNAPLQIVSHWKCDEHTTNLKIDFKYNQLAFKYSPCQSLKNVLFTANIDSNVISMASQPFGKWDSLTKQATWRYNEISQTTENQGLGSIKAKFDISNGPCCPSSVYVQFACQDTSLSGLELELIGTHYRLSLIKKQFSTGRYYCEPKIQKL</sequence>
<feature type="region of interest" description="Disordered" evidence="6">
    <location>
        <begin position="373"/>
        <end position="392"/>
    </location>
</feature>
<name>A0A131ZVD8_SARSC</name>
<organism evidence="7 8">
    <name type="scientific">Sarcoptes scabiei</name>
    <name type="common">Itch mite</name>
    <name type="synonym">Acarus scabiei</name>
    <dbReference type="NCBI Taxonomy" id="52283"/>
    <lineage>
        <taxon>Eukaryota</taxon>
        <taxon>Metazoa</taxon>
        <taxon>Ecdysozoa</taxon>
        <taxon>Arthropoda</taxon>
        <taxon>Chelicerata</taxon>
        <taxon>Arachnida</taxon>
        <taxon>Acari</taxon>
        <taxon>Acariformes</taxon>
        <taxon>Sarcoptiformes</taxon>
        <taxon>Astigmata</taxon>
        <taxon>Psoroptidia</taxon>
        <taxon>Sarcoptoidea</taxon>
        <taxon>Sarcoptidae</taxon>
        <taxon>Sarcoptinae</taxon>
        <taxon>Sarcoptes</taxon>
    </lineage>
</organism>
<evidence type="ECO:0000313" key="7">
    <source>
        <dbReference type="EMBL" id="KPM02792.1"/>
    </source>
</evidence>
<dbReference type="GO" id="GO:0005905">
    <property type="term" value="C:clathrin-coated pit"/>
    <property type="evidence" value="ECO:0007669"/>
    <property type="project" value="UniProtKB-SubCell"/>
</dbReference>
<dbReference type="InterPro" id="IPR036168">
    <property type="entry name" value="AP2_Mu_C_sf"/>
</dbReference>
<dbReference type="OrthoDB" id="5593455at2759"/>
<keyword evidence="4" id="KW-0472">Membrane</keyword>
<feature type="compositionally biased region" description="Basic and acidic residues" evidence="6">
    <location>
        <begin position="306"/>
        <end position="325"/>
    </location>
</feature>
<dbReference type="InterPro" id="IPR018808">
    <property type="entry name" value="Muniscin_C"/>
</dbReference>
<dbReference type="SUPFAM" id="SSF103657">
    <property type="entry name" value="BAR/IMD domain-like"/>
    <property type="match status" value="1"/>
</dbReference>
<dbReference type="SUPFAM" id="SSF49447">
    <property type="entry name" value="Second domain of Mu2 adaptin subunit (ap50) of ap2 adaptor"/>
    <property type="match status" value="1"/>
</dbReference>
<keyword evidence="3 5" id="KW-0175">Coiled coil</keyword>
<dbReference type="EMBL" id="JXLN01002916">
    <property type="protein sequence ID" value="KPM02792.1"/>
    <property type="molecule type" value="Genomic_DNA"/>
</dbReference>
<dbReference type="PANTHER" id="PTHR23065">
    <property type="entry name" value="PROLINE-SERINE-THREONINE PHOSPHATASE INTERACTING PROTEIN 1"/>
    <property type="match status" value="1"/>
</dbReference>
<evidence type="ECO:0000256" key="6">
    <source>
        <dbReference type="SAM" id="MobiDB-lite"/>
    </source>
</evidence>
<dbReference type="Pfam" id="PF22699">
    <property type="entry name" value="GMIP-like_FCH"/>
    <property type="match status" value="1"/>
</dbReference>
<feature type="coiled-coil region" evidence="5">
    <location>
        <begin position="97"/>
        <end position="128"/>
    </location>
</feature>
<proteinExistence type="predicted"/>
<dbReference type="VEuPathDB" id="VectorBase:SSCA004795"/>
<evidence type="ECO:0000256" key="5">
    <source>
        <dbReference type="SAM" id="Coils"/>
    </source>
</evidence>
<dbReference type="PROSITE" id="PS51072">
    <property type="entry name" value="MHD"/>
    <property type="match status" value="1"/>
</dbReference>
<comment type="caution">
    <text evidence="7">The sequence shown here is derived from an EMBL/GenBank/DDBJ whole genome shotgun (WGS) entry which is preliminary data.</text>
</comment>
<evidence type="ECO:0000256" key="1">
    <source>
        <dbReference type="ARBA" id="ARBA00004283"/>
    </source>
</evidence>
<evidence type="ECO:0000256" key="4">
    <source>
        <dbReference type="ARBA" id="ARBA00023176"/>
    </source>
</evidence>
<keyword evidence="4" id="KW-0168">Coated pit</keyword>
<dbReference type="Pfam" id="PF10291">
    <property type="entry name" value="muHD"/>
    <property type="match status" value="1"/>
</dbReference>
<dbReference type="InterPro" id="IPR054713">
    <property type="entry name" value="GMIP/FCHO2-like_FCH"/>
</dbReference>
<protein>
    <submittedName>
        <fullName evidence="7">Proline-serine-threonine phosphatase interacting protein-like protein</fullName>
    </submittedName>
</protein>
<reference evidence="7 8" key="1">
    <citation type="journal article" date="2015" name="Parasit. Vectors">
        <title>Draft genome of the scabies mite.</title>
        <authorList>
            <person name="Rider S.D.Jr."/>
            <person name="Morgan M.S."/>
            <person name="Arlian L.G."/>
        </authorList>
    </citation>
    <scope>NUCLEOTIDE SEQUENCE [LARGE SCALE GENOMIC DNA]</scope>
    <source>
        <strain evidence="7">Arlian Lab</strain>
    </source>
</reference>
<dbReference type="InterPro" id="IPR027267">
    <property type="entry name" value="AH/BAR_dom_sf"/>
</dbReference>
<dbReference type="Proteomes" id="UP000616769">
    <property type="component" value="Unassembled WGS sequence"/>
</dbReference>
<feature type="compositionally biased region" description="Basic and acidic residues" evidence="6">
    <location>
        <begin position="342"/>
        <end position="353"/>
    </location>
</feature>
<dbReference type="GO" id="GO:0005886">
    <property type="term" value="C:plasma membrane"/>
    <property type="evidence" value="ECO:0007669"/>
    <property type="project" value="TreeGrafter"/>
</dbReference>
<feature type="region of interest" description="Disordered" evidence="6">
    <location>
        <begin position="306"/>
        <end position="353"/>
    </location>
</feature>
<keyword evidence="2" id="KW-0254">Endocytosis</keyword>
<dbReference type="PANTHER" id="PTHR23065:SF15">
    <property type="entry name" value="AT02057P"/>
    <property type="match status" value="1"/>
</dbReference>